<accession>A0A813ILZ7</accession>
<feature type="non-terminal residue" evidence="1">
    <location>
        <position position="146"/>
    </location>
</feature>
<protein>
    <submittedName>
        <fullName evidence="1">Uncharacterized protein</fullName>
    </submittedName>
</protein>
<reference evidence="1" key="1">
    <citation type="submission" date="2021-02" db="EMBL/GenBank/DDBJ databases">
        <authorList>
            <person name="Dougan E. K."/>
            <person name="Rhodes N."/>
            <person name="Thang M."/>
            <person name="Chan C."/>
        </authorList>
    </citation>
    <scope>NUCLEOTIDE SEQUENCE</scope>
</reference>
<evidence type="ECO:0000313" key="1">
    <source>
        <dbReference type="EMBL" id="CAE8651388.1"/>
    </source>
</evidence>
<sequence length="146" mass="16321">SQTPNAAGLERPLPQNVARLSQLRRIGSVVLPMAVAAAMATSAFASRPVWLFTMPCSALTSSSSQARRLPACRSGQDAEWPDWQRDLSSAQREDRFGVSQEREDFVGEADYDKLFGEKKKDGKFDPTQVKDFRYAYNERVATTEML</sequence>
<feature type="non-terminal residue" evidence="1">
    <location>
        <position position="1"/>
    </location>
</feature>
<evidence type="ECO:0000313" key="2">
    <source>
        <dbReference type="Proteomes" id="UP000626109"/>
    </source>
</evidence>
<comment type="caution">
    <text evidence="1">The sequence shown here is derived from an EMBL/GenBank/DDBJ whole genome shotgun (WGS) entry which is preliminary data.</text>
</comment>
<dbReference type="Proteomes" id="UP000626109">
    <property type="component" value="Unassembled WGS sequence"/>
</dbReference>
<proteinExistence type="predicted"/>
<dbReference type="AlphaFoldDB" id="A0A813ILZ7"/>
<organism evidence="1 2">
    <name type="scientific">Polarella glacialis</name>
    <name type="common">Dinoflagellate</name>
    <dbReference type="NCBI Taxonomy" id="89957"/>
    <lineage>
        <taxon>Eukaryota</taxon>
        <taxon>Sar</taxon>
        <taxon>Alveolata</taxon>
        <taxon>Dinophyceae</taxon>
        <taxon>Suessiales</taxon>
        <taxon>Suessiaceae</taxon>
        <taxon>Polarella</taxon>
    </lineage>
</organism>
<gene>
    <name evidence="1" type="ORF">PGLA2088_LOCUS9044</name>
</gene>
<dbReference type="EMBL" id="CAJNNW010009873">
    <property type="protein sequence ID" value="CAE8651388.1"/>
    <property type="molecule type" value="Genomic_DNA"/>
</dbReference>
<name>A0A813ILZ7_POLGL</name>